<evidence type="ECO:0000256" key="1">
    <source>
        <dbReference type="ARBA" id="ARBA00004370"/>
    </source>
</evidence>
<dbReference type="Proteomes" id="UP001500880">
    <property type="component" value="Unassembled WGS sequence"/>
</dbReference>
<reference evidence="7 8" key="1">
    <citation type="journal article" date="2019" name="Int. J. Syst. Evol. Microbiol.">
        <title>The Global Catalogue of Microorganisms (GCM) 10K type strain sequencing project: providing services to taxonomists for standard genome sequencing and annotation.</title>
        <authorList>
            <consortium name="The Broad Institute Genomics Platform"/>
            <consortium name="The Broad Institute Genome Sequencing Center for Infectious Disease"/>
            <person name="Wu L."/>
            <person name="Ma J."/>
        </authorList>
    </citation>
    <scope>NUCLEOTIDE SEQUENCE [LARGE SCALE GENOMIC DNA]</scope>
    <source>
        <strain evidence="7 8">JCM 12389</strain>
    </source>
</reference>
<dbReference type="Pfam" id="PF04101">
    <property type="entry name" value="Glyco_tran_28_C"/>
    <property type="match status" value="1"/>
</dbReference>
<keyword evidence="8" id="KW-1185">Reference proteome</keyword>
<evidence type="ECO:0000313" key="8">
    <source>
        <dbReference type="Proteomes" id="UP001500880"/>
    </source>
</evidence>
<dbReference type="InterPro" id="IPR050519">
    <property type="entry name" value="Glycosyltransf_28_UgtP"/>
</dbReference>
<dbReference type="EMBL" id="BAAADO010000008">
    <property type="protein sequence ID" value="GAA0501779.1"/>
    <property type="molecule type" value="Genomic_DNA"/>
</dbReference>
<name>A0ABN1BNB4_9BACI</name>
<keyword evidence="3" id="KW-0328">Glycosyltransferase</keyword>
<dbReference type="InterPro" id="IPR007235">
    <property type="entry name" value="Glyco_trans_28_C"/>
</dbReference>
<dbReference type="PANTHER" id="PTHR43025">
    <property type="entry name" value="MONOGALACTOSYLDIACYLGLYCEROL SYNTHASE"/>
    <property type="match status" value="1"/>
</dbReference>
<dbReference type="InterPro" id="IPR009695">
    <property type="entry name" value="Diacylglyc_glucosyltr_N"/>
</dbReference>
<protein>
    <submittedName>
        <fullName evidence="7">Glycosyl transferase</fullName>
    </submittedName>
</protein>
<dbReference type="SUPFAM" id="SSF53756">
    <property type="entry name" value="UDP-Glycosyltransferase/glycogen phosphorylase"/>
    <property type="match status" value="1"/>
</dbReference>
<evidence type="ECO:0000256" key="3">
    <source>
        <dbReference type="ARBA" id="ARBA00022676"/>
    </source>
</evidence>
<dbReference type="GO" id="GO:0016740">
    <property type="term" value="F:transferase activity"/>
    <property type="evidence" value="ECO:0007669"/>
    <property type="project" value="UniProtKB-KW"/>
</dbReference>
<evidence type="ECO:0000313" key="7">
    <source>
        <dbReference type="EMBL" id="GAA0501779.1"/>
    </source>
</evidence>
<sequence length="399" mass="44323">MSLFAQERLDRMQKKMLIISSDHTGHGHKSITEAICEKIDRHDEVAVEVVDGFSLGGKLLTGVGKSYGPITRTSEDLWKLIWNVSAVKASFVNTLIERLVEKNFLALIEKVKPDIILSVHPNFNGSIINILEKHNIHIPFYTLIADLVNIYPLWADPRAEFILSPTNEAKEKCMEFGVDEEKIKVLGFPVRSKFFPDSEHSDTNHSDPQSAVEKTNAKSSLTCLIMSGGEGVGNMDTIARNLLENFDCQVKIVAGRNEKLKAKLEHSLKGRYGDKVQIYGFVHAIHELMLDADIAFTRGSPNVMHEAVAANTPLVITGALPGQEADNPSFAERANLGVICKDTEDIKPVIGDLLANDHEKLNKIKQAQKAFINEHAAEDILTFLISDDRKSHQLEEALV</sequence>
<proteinExistence type="inferred from homology"/>
<dbReference type="Pfam" id="PF06925">
    <property type="entry name" value="MGDG_synth"/>
    <property type="match status" value="1"/>
</dbReference>
<feature type="domain" description="Diacylglycerol glucosyltransferase N-terminal" evidence="6">
    <location>
        <begin position="28"/>
        <end position="190"/>
    </location>
</feature>
<gene>
    <name evidence="7" type="ORF">GCM10008986_31610</name>
</gene>
<keyword evidence="4 7" id="KW-0808">Transferase</keyword>
<feature type="domain" description="Glycosyl transferase family 28 C-terminal" evidence="5">
    <location>
        <begin position="245"/>
        <end position="345"/>
    </location>
</feature>
<evidence type="ECO:0000256" key="2">
    <source>
        <dbReference type="ARBA" id="ARBA00006962"/>
    </source>
</evidence>
<accession>A0ABN1BNB4</accession>
<organism evidence="7 8">
    <name type="scientific">Salinibacillus aidingensis</name>
    <dbReference type="NCBI Taxonomy" id="237684"/>
    <lineage>
        <taxon>Bacteria</taxon>
        <taxon>Bacillati</taxon>
        <taxon>Bacillota</taxon>
        <taxon>Bacilli</taxon>
        <taxon>Bacillales</taxon>
        <taxon>Bacillaceae</taxon>
        <taxon>Salinibacillus</taxon>
    </lineage>
</organism>
<dbReference type="PANTHER" id="PTHR43025:SF3">
    <property type="entry name" value="MONOGALACTOSYLDIACYLGLYCEROL SYNTHASE 1, CHLOROPLASTIC"/>
    <property type="match status" value="1"/>
</dbReference>
<comment type="caution">
    <text evidence="7">The sequence shown here is derived from an EMBL/GenBank/DDBJ whole genome shotgun (WGS) entry which is preliminary data.</text>
</comment>
<comment type="similarity">
    <text evidence="2">Belongs to the glycosyltransferase 28 family.</text>
</comment>
<evidence type="ECO:0000259" key="5">
    <source>
        <dbReference type="Pfam" id="PF04101"/>
    </source>
</evidence>
<evidence type="ECO:0000259" key="6">
    <source>
        <dbReference type="Pfam" id="PF06925"/>
    </source>
</evidence>
<dbReference type="Gene3D" id="3.40.50.2000">
    <property type="entry name" value="Glycogen Phosphorylase B"/>
    <property type="match status" value="1"/>
</dbReference>
<evidence type="ECO:0000256" key="4">
    <source>
        <dbReference type="ARBA" id="ARBA00022679"/>
    </source>
</evidence>
<comment type="subcellular location">
    <subcellularLocation>
        <location evidence="1">Membrane</location>
    </subcellularLocation>
</comment>